<dbReference type="Gene3D" id="3.40.50.2300">
    <property type="match status" value="2"/>
</dbReference>
<evidence type="ECO:0000256" key="1">
    <source>
        <dbReference type="ARBA" id="ARBA00023015"/>
    </source>
</evidence>
<keyword evidence="1" id="KW-0805">Transcription regulation</keyword>
<dbReference type="Pfam" id="PF13377">
    <property type="entry name" value="Peripla_BP_3"/>
    <property type="match status" value="1"/>
</dbReference>
<dbReference type="PANTHER" id="PTHR30146">
    <property type="entry name" value="LACI-RELATED TRANSCRIPTIONAL REPRESSOR"/>
    <property type="match status" value="1"/>
</dbReference>
<name>A0ABU0ZAM2_9ACTN</name>
<dbReference type="InterPro" id="IPR036388">
    <property type="entry name" value="WH-like_DNA-bd_sf"/>
</dbReference>
<keyword evidence="6" id="KW-1185">Reference proteome</keyword>
<dbReference type="InterPro" id="IPR028082">
    <property type="entry name" value="Peripla_BP_I"/>
</dbReference>
<dbReference type="InterPro" id="IPR001034">
    <property type="entry name" value="DeoR_HTH"/>
</dbReference>
<dbReference type="SUPFAM" id="SSF53822">
    <property type="entry name" value="Periplasmic binding protein-like I"/>
    <property type="match status" value="1"/>
</dbReference>
<comment type="caution">
    <text evidence="5">The sequence shown here is derived from an EMBL/GenBank/DDBJ whole genome shotgun (WGS) entry which is preliminary data.</text>
</comment>
<dbReference type="PROSITE" id="PS51000">
    <property type="entry name" value="HTH_DEOR_2"/>
    <property type="match status" value="1"/>
</dbReference>
<dbReference type="PROSITE" id="PS00894">
    <property type="entry name" value="HTH_DEOR_1"/>
    <property type="match status" value="1"/>
</dbReference>
<dbReference type="GO" id="GO:0003677">
    <property type="term" value="F:DNA binding"/>
    <property type="evidence" value="ECO:0007669"/>
    <property type="project" value="UniProtKB-KW"/>
</dbReference>
<dbReference type="InterPro" id="IPR036390">
    <property type="entry name" value="WH_DNA-bd_sf"/>
</dbReference>
<dbReference type="Pfam" id="PF08220">
    <property type="entry name" value="HTH_DeoR"/>
    <property type="match status" value="1"/>
</dbReference>
<evidence type="ECO:0000259" key="4">
    <source>
        <dbReference type="PROSITE" id="PS51000"/>
    </source>
</evidence>
<dbReference type="PRINTS" id="PR00037">
    <property type="entry name" value="HTHLACR"/>
</dbReference>
<keyword evidence="3" id="KW-0804">Transcription</keyword>
<evidence type="ECO:0000256" key="3">
    <source>
        <dbReference type="ARBA" id="ARBA00023163"/>
    </source>
</evidence>
<feature type="domain" description="HTH deoR-type" evidence="4">
    <location>
        <begin position="8"/>
        <end position="63"/>
    </location>
</feature>
<evidence type="ECO:0000256" key="2">
    <source>
        <dbReference type="ARBA" id="ARBA00023125"/>
    </source>
</evidence>
<dbReference type="PANTHER" id="PTHR30146:SF155">
    <property type="entry name" value="ALANINE RACEMASE"/>
    <property type="match status" value="1"/>
</dbReference>
<organism evidence="5 6">
    <name type="scientific">Phytohabitans maris</name>
    <dbReference type="NCBI Taxonomy" id="3071409"/>
    <lineage>
        <taxon>Bacteria</taxon>
        <taxon>Bacillati</taxon>
        <taxon>Actinomycetota</taxon>
        <taxon>Actinomycetes</taxon>
        <taxon>Micromonosporales</taxon>
        <taxon>Micromonosporaceae</taxon>
    </lineage>
</organism>
<evidence type="ECO:0000313" key="6">
    <source>
        <dbReference type="Proteomes" id="UP001230908"/>
    </source>
</evidence>
<keyword evidence="2 5" id="KW-0238">DNA-binding</keyword>
<proteinExistence type="predicted"/>
<dbReference type="Proteomes" id="UP001230908">
    <property type="component" value="Unassembled WGS sequence"/>
</dbReference>
<evidence type="ECO:0000313" key="5">
    <source>
        <dbReference type="EMBL" id="MDQ7904075.1"/>
    </source>
</evidence>
<reference evidence="5 6" key="1">
    <citation type="submission" date="2023-08" db="EMBL/GenBank/DDBJ databases">
        <title>Phytohabitans sansha sp. nov., isolated from marine sediment.</title>
        <authorList>
            <person name="Zhao Y."/>
            <person name="Yi K."/>
        </authorList>
    </citation>
    <scope>NUCLEOTIDE SEQUENCE [LARGE SCALE GENOMIC DNA]</scope>
    <source>
        <strain evidence="5 6">ZYX-F-186</strain>
    </source>
</reference>
<dbReference type="InterPro" id="IPR046335">
    <property type="entry name" value="LacI/GalR-like_sensor"/>
</dbReference>
<accession>A0ABU0ZAM2</accession>
<dbReference type="RefSeq" id="WP_308711348.1">
    <property type="nucleotide sequence ID" value="NZ_JAVHUY010000004.1"/>
</dbReference>
<sequence length="350" mass="37948">MTTERLFGTQRQERLLAELRGHGAVRVRDLARELGVSELTIRRDIAALAERGLVSKVHGGATLPAHRPAVGQPRRVSIRFTIGMVVPSLDFYWPPVVAGARAAAAALGVTIQLRGSSYDPDEDRRQVGRLVDAGEVHGLLLAPGLDADAALPDWLDRLALPAILLEREPRGCTAAEWVRTDHAHGLDLAVRHLCQQGHRRVGLLLAERSPTSAHLMRAWRAARADPDLAPVLAPHEYLTPDRVAGILRECRRAGVTALVVHSDPEAVAVAQWCAERGVEIPGDLAIVAYDDETAHLAEPALTAVRPPKSHLGRLAVELMVARLLGGERRPAHRVLLAPDLVVRASSLTRP</sequence>
<dbReference type="SUPFAM" id="SSF46785">
    <property type="entry name" value="Winged helix' DNA-binding domain"/>
    <property type="match status" value="1"/>
</dbReference>
<dbReference type="Gene3D" id="1.10.10.10">
    <property type="entry name" value="Winged helix-like DNA-binding domain superfamily/Winged helix DNA-binding domain"/>
    <property type="match status" value="1"/>
</dbReference>
<dbReference type="EMBL" id="JAVHUY010000004">
    <property type="protein sequence ID" value="MDQ7904075.1"/>
    <property type="molecule type" value="Genomic_DNA"/>
</dbReference>
<gene>
    <name evidence="5" type="ORF">RB614_06005</name>
</gene>
<dbReference type="InterPro" id="IPR018356">
    <property type="entry name" value="Tscrpt_reg_HTH_DeoR_CS"/>
</dbReference>
<protein>
    <submittedName>
        <fullName evidence="5">LacI family DNA-binding transcriptional regulator</fullName>
    </submittedName>
</protein>
<dbReference type="SMART" id="SM00420">
    <property type="entry name" value="HTH_DEOR"/>
    <property type="match status" value="1"/>
</dbReference>